<dbReference type="InterPro" id="IPR000182">
    <property type="entry name" value="GNAT_dom"/>
</dbReference>
<dbReference type="Gene3D" id="3.40.630.30">
    <property type="match status" value="1"/>
</dbReference>
<dbReference type="EMBL" id="AGFM01000054">
    <property type="protein sequence ID" value="EHJ59676.1"/>
    <property type="molecule type" value="Genomic_DNA"/>
</dbReference>
<reference evidence="2 3" key="1">
    <citation type="journal article" date="2012" name="J. Bacteriol.">
        <title>Genome sequence of benzo(a)pyrene-degrading bacterium Novosphingobium pentaromativorans US6-1.</title>
        <authorList>
            <person name="Luo Y.R."/>
            <person name="Kang S.G."/>
            <person name="Kim S.J."/>
            <person name="Kim M.R."/>
            <person name="Li N."/>
            <person name="Lee J.H."/>
            <person name="Kwon K.K."/>
        </authorList>
    </citation>
    <scope>NUCLEOTIDE SEQUENCE [LARGE SCALE GENOMIC DNA]</scope>
    <source>
        <strain evidence="2 3">US6-1</strain>
    </source>
</reference>
<evidence type="ECO:0000313" key="3">
    <source>
        <dbReference type="Proteomes" id="UP000004030"/>
    </source>
</evidence>
<evidence type="ECO:0000259" key="1">
    <source>
        <dbReference type="PROSITE" id="PS51186"/>
    </source>
</evidence>
<dbReference type="PROSITE" id="PS51186">
    <property type="entry name" value="GNAT"/>
    <property type="match status" value="1"/>
</dbReference>
<dbReference type="AlphaFoldDB" id="G6EFY7"/>
<keyword evidence="2" id="KW-0808">Transferase</keyword>
<feature type="domain" description="N-acetyltransferase" evidence="1">
    <location>
        <begin position="1"/>
        <end position="154"/>
    </location>
</feature>
<proteinExistence type="predicted"/>
<dbReference type="PANTHER" id="PTHR47237:SF2">
    <property type="entry name" value="BLL4206 PROTEIN"/>
    <property type="match status" value="1"/>
</dbReference>
<dbReference type="SUPFAM" id="SSF55729">
    <property type="entry name" value="Acyl-CoA N-acyltransferases (Nat)"/>
    <property type="match status" value="1"/>
</dbReference>
<dbReference type="PANTHER" id="PTHR47237">
    <property type="entry name" value="SLL0310 PROTEIN"/>
    <property type="match status" value="1"/>
</dbReference>
<dbReference type="Pfam" id="PF00583">
    <property type="entry name" value="Acetyltransf_1"/>
    <property type="match status" value="1"/>
</dbReference>
<dbReference type="InterPro" id="IPR041496">
    <property type="entry name" value="YitH/HolE_GNAT"/>
</dbReference>
<evidence type="ECO:0000313" key="2">
    <source>
        <dbReference type="EMBL" id="EHJ59676.1"/>
    </source>
</evidence>
<dbReference type="GO" id="GO:0016747">
    <property type="term" value="F:acyltransferase activity, transferring groups other than amino-acyl groups"/>
    <property type="evidence" value="ECO:0007669"/>
    <property type="project" value="InterPro"/>
</dbReference>
<dbReference type="Proteomes" id="UP000004030">
    <property type="component" value="Unassembled WGS sequence"/>
</dbReference>
<accession>G6EFY7</accession>
<organism evidence="2 3">
    <name type="scientific">Novosphingobium pentaromativorans US6-1</name>
    <dbReference type="NCBI Taxonomy" id="1088721"/>
    <lineage>
        <taxon>Bacteria</taxon>
        <taxon>Pseudomonadati</taxon>
        <taxon>Pseudomonadota</taxon>
        <taxon>Alphaproteobacteria</taxon>
        <taxon>Sphingomonadales</taxon>
        <taxon>Sphingomonadaceae</taxon>
        <taxon>Novosphingobium</taxon>
    </lineage>
</organism>
<dbReference type="Gene3D" id="3.40.630.90">
    <property type="match status" value="1"/>
</dbReference>
<sequence length="286" mass="30495">MVDENMTDAISGPDALTAQDLPQAAALSAALSWPHRLEDWRFGYDLGHGLALRQGGRLVGTAMAWDYGPDFATVGSIIVDSQFKGQRLGSRIFDALMDTLGERSVILAATLEGLELYRRRGFVGFDQICQHQGIAANVAAVAQADGVEQAKSADLPAVLELDAAATGMPRRELIARLVEAGDLRVLRAADGRPRGYAITREFGRGHVVGPVVAATEDDAQVLITDALSRLQGRFVRIDTSIGSGLGPWLESQGLVHVDTVEAMVRGERPLPKGPGRVFAISSQSLG</sequence>
<keyword evidence="3" id="KW-1185">Reference proteome</keyword>
<dbReference type="Pfam" id="PF18014">
    <property type="entry name" value="Acetyltransf_18"/>
    <property type="match status" value="1"/>
</dbReference>
<dbReference type="eggNOG" id="COG0454">
    <property type="taxonomic scope" value="Bacteria"/>
</dbReference>
<dbReference type="PATRIC" id="fig|1088721.3.peg.3215"/>
<comment type="caution">
    <text evidence="2">The sequence shown here is derived from an EMBL/GenBank/DDBJ whole genome shotgun (WGS) entry which is preliminary data.</text>
</comment>
<dbReference type="InterPro" id="IPR052729">
    <property type="entry name" value="Acyl/Acetyltrans_Enzymes"/>
</dbReference>
<gene>
    <name evidence="2" type="ORF">NSU_3258</name>
</gene>
<dbReference type="InterPro" id="IPR016181">
    <property type="entry name" value="Acyl_CoA_acyltransferase"/>
</dbReference>
<name>G6EFY7_9SPHN</name>
<protein>
    <submittedName>
        <fullName evidence="2">Acetyltransferase, GNAT family</fullName>
    </submittedName>
</protein>